<sequence length="54" mass="6212">DHADFAELIEICEKCNPREIYTVYGPKIQLAAELRKRGFKAIPLGKQTLLESFF</sequence>
<dbReference type="AlphaFoldDB" id="X1Q473"/>
<reference evidence="1" key="1">
    <citation type="journal article" date="2014" name="Front. Microbiol.">
        <title>High frequency of phylogenetically diverse reductive dehalogenase-homologous genes in deep subseafloor sedimentary metagenomes.</title>
        <authorList>
            <person name="Kawai M."/>
            <person name="Futagami T."/>
            <person name="Toyoda A."/>
            <person name="Takaki Y."/>
            <person name="Nishi S."/>
            <person name="Hori S."/>
            <person name="Arai W."/>
            <person name="Tsubouchi T."/>
            <person name="Morono Y."/>
            <person name="Uchiyama I."/>
            <person name="Ito T."/>
            <person name="Fujiyama A."/>
            <person name="Inagaki F."/>
            <person name="Takami H."/>
        </authorList>
    </citation>
    <scope>NUCLEOTIDE SEQUENCE</scope>
    <source>
        <strain evidence="1">Expedition CK06-06</strain>
    </source>
</reference>
<protein>
    <recommendedName>
        <fullName evidence="2">Zn-dependent metallo-hydrolase RNA specificity domain-containing protein</fullName>
    </recommendedName>
</protein>
<name>X1Q473_9ZZZZ</name>
<proteinExistence type="predicted"/>
<dbReference type="EMBL" id="BARV01026959">
    <property type="protein sequence ID" value="GAI45890.1"/>
    <property type="molecule type" value="Genomic_DNA"/>
</dbReference>
<evidence type="ECO:0008006" key="2">
    <source>
        <dbReference type="Google" id="ProtNLM"/>
    </source>
</evidence>
<feature type="non-terminal residue" evidence="1">
    <location>
        <position position="1"/>
    </location>
</feature>
<accession>X1Q473</accession>
<organism evidence="1">
    <name type="scientific">marine sediment metagenome</name>
    <dbReference type="NCBI Taxonomy" id="412755"/>
    <lineage>
        <taxon>unclassified sequences</taxon>
        <taxon>metagenomes</taxon>
        <taxon>ecological metagenomes</taxon>
    </lineage>
</organism>
<gene>
    <name evidence="1" type="ORF">S06H3_43457</name>
</gene>
<evidence type="ECO:0000313" key="1">
    <source>
        <dbReference type="EMBL" id="GAI45890.1"/>
    </source>
</evidence>
<comment type="caution">
    <text evidence="1">The sequence shown here is derived from an EMBL/GenBank/DDBJ whole genome shotgun (WGS) entry which is preliminary data.</text>
</comment>